<keyword evidence="2" id="KW-0732">Signal</keyword>
<feature type="compositionally biased region" description="Polar residues" evidence="1">
    <location>
        <begin position="31"/>
        <end position="54"/>
    </location>
</feature>
<sequence length="204" mass="21620">MKKRLCLLLAVALTVVLTACGNTADKAKPTATVQATQPTVSATQAPTKSPETQEMTAVTQAPQTEPTPMETAAPEIATEIIQEEPAPAGDLQMLINGTAVAVAWEDNAAVDTLKELCNGQTLTIDMSMYGGFEQVGSIGTQLPRDDVQTTTEAGDIMLYAGDQMVVFYGSNSWAYTRLGRITDKSQAQLSELLSGGNVTITLTY</sequence>
<dbReference type="SUPFAM" id="SSF50891">
    <property type="entry name" value="Cyclophilin-like"/>
    <property type="match status" value="1"/>
</dbReference>
<evidence type="ECO:0000313" key="5">
    <source>
        <dbReference type="Proteomes" id="UP000633365"/>
    </source>
</evidence>
<dbReference type="InterPro" id="IPR041183">
    <property type="entry name" value="Cyclophilin-like"/>
</dbReference>
<dbReference type="EMBL" id="JAEQMG010000027">
    <property type="protein sequence ID" value="MBK6087346.1"/>
    <property type="molecule type" value="Genomic_DNA"/>
</dbReference>
<dbReference type="PROSITE" id="PS51257">
    <property type="entry name" value="PROKAR_LIPOPROTEIN"/>
    <property type="match status" value="1"/>
</dbReference>
<organism evidence="4 5">
    <name type="scientific">Ruminococcus difficilis</name>
    <dbReference type="NCBI Taxonomy" id="2763069"/>
    <lineage>
        <taxon>Bacteria</taxon>
        <taxon>Bacillati</taxon>
        <taxon>Bacillota</taxon>
        <taxon>Clostridia</taxon>
        <taxon>Eubacteriales</taxon>
        <taxon>Oscillospiraceae</taxon>
        <taxon>Ruminococcus</taxon>
    </lineage>
</organism>
<comment type="caution">
    <text evidence="4">The sequence shown here is derived from an EMBL/GenBank/DDBJ whole genome shotgun (WGS) entry which is preliminary data.</text>
</comment>
<dbReference type="Proteomes" id="UP000633365">
    <property type="component" value="Unassembled WGS sequence"/>
</dbReference>
<gene>
    <name evidence="4" type="ORF">JKK62_01520</name>
</gene>
<protein>
    <recommendedName>
        <fullName evidence="3">Cyclophilin-like domain-containing protein</fullName>
    </recommendedName>
</protein>
<dbReference type="AlphaFoldDB" id="A0A934TXU3"/>
<proteinExistence type="predicted"/>
<evidence type="ECO:0000256" key="2">
    <source>
        <dbReference type="SAM" id="SignalP"/>
    </source>
</evidence>
<feature type="region of interest" description="Disordered" evidence="1">
    <location>
        <begin position="27"/>
        <end position="54"/>
    </location>
</feature>
<dbReference type="Pfam" id="PF18050">
    <property type="entry name" value="Cyclophil_like2"/>
    <property type="match status" value="1"/>
</dbReference>
<dbReference type="RefSeq" id="WP_201426655.1">
    <property type="nucleotide sequence ID" value="NZ_JAEQMG010000027.1"/>
</dbReference>
<feature type="chain" id="PRO_5038843412" description="Cyclophilin-like domain-containing protein" evidence="2">
    <location>
        <begin position="25"/>
        <end position="204"/>
    </location>
</feature>
<name>A0A934TXU3_9FIRM</name>
<reference evidence="4" key="1">
    <citation type="submission" date="2021-01" db="EMBL/GenBank/DDBJ databases">
        <title>Genome public.</title>
        <authorList>
            <person name="Liu C."/>
            <person name="Sun Q."/>
        </authorList>
    </citation>
    <scope>NUCLEOTIDE SEQUENCE</scope>
    <source>
        <strain evidence="4">M6</strain>
    </source>
</reference>
<accession>A0A934TXU3</accession>
<feature type="domain" description="Cyclophilin-like" evidence="3">
    <location>
        <begin position="94"/>
        <end position="202"/>
    </location>
</feature>
<keyword evidence="5" id="KW-1185">Reference proteome</keyword>
<feature type="signal peptide" evidence="2">
    <location>
        <begin position="1"/>
        <end position="24"/>
    </location>
</feature>
<evidence type="ECO:0000259" key="3">
    <source>
        <dbReference type="Pfam" id="PF18050"/>
    </source>
</evidence>
<dbReference type="InterPro" id="IPR029000">
    <property type="entry name" value="Cyclophilin-like_dom_sf"/>
</dbReference>
<evidence type="ECO:0000313" key="4">
    <source>
        <dbReference type="EMBL" id="MBK6087346.1"/>
    </source>
</evidence>
<evidence type="ECO:0000256" key="1">
    <source>
        <dbReference type="SAM" id="MobiDB-lite"/>
    </source>
</evidence>
<dbReference type="Gene3D" id="2.40.100.20">
    <property type="match status" value="1"/>
</dbReference>